<dbReference type="AlphaFoldDB" id="A0A7Z2GJS0"/>
<dbReference type="PROSITE" id="PS50914">
    <property type="entry name" value="BON"/>
    <property type="match status" value="1"/>
</dbReference>
<evidence type="ECO:0000313" key="4">
    <source>
        <dbReference type="EMBL" id="QGZ63090.1"/>
    </source>
</evidence>
<dbReference type="Proteomes" id="UP000433577">
    <property type="component" value="Chromosome 2"/>
</dbReference>
<feature type="region of interest" description="Disordered" evidence="1">
    <location>
        <begin position="28"/>
        <end position="49"/>
    </location>
</feature>
<evidence type="ECO:0000313" key="5">
    <source>
        <dbReference type="Proteomes" id="UP000433577"/>
    </source>
</evidence>
<feature type="compositionally biased region" description="Low complexity" evidence="1">
    <location>
        <begin position="28"/>
        <end position="42"/>
    </location>
</feature>
<sequence length="126" mass="13091">MKRMHSWLAGCMAVLISTALYAQTSTGADAATASPNTANAATQGGGKKVMRAENRRFSTTVQRAIYKDHAVSDADIVVFGNASTGQVTLAGFISDPDQEQAAVSTAGKVAGVKNVTSKLTLREEGN</sequence>
<organism evidence="4 5">
    <name type="scientific">Paraburkholderia acidisoli</name>
    <dbReference type="NCBI Taxonomy" id="2571748"/>
    <lineage>
        <taxon>Bacteria</taxon>
        <taxon>Pseudomonadati</taxon>
        <taxon>Pseudomonadota</taxon>
        <taxon>Betaproteobacteria</taxon>
        <taxon>Burkholderiales</taxon>
        <taxon>Burkholderiaceae</taxon>
        <taxon>Paraburkholderia</taxon>
    </lineage>
</organism>
<protein>
    <submittedName>
        <fullName evidence="4">BON domain-containing protein</fullName>
    </submittedName>
</protein>
<dbReference type="OrthoDB" id="9113103at2"/>
<dbReference type="KEGG" id="pacs:FAZ98_14795"/>
<dbReference type="Pfam" id="PF04972">
    <property type="entry name" value="BON"/>
    <property type="match status" value="1"/>
</dbReference>
<dbReference type="Gene3D" id="3.30.1340.30">
    <property type="match status" value="1"/>
</dbReference>
<evidence type="ECO:0000256" key="1">
    <source>
        <dbReference type="SAM" id="MobiDB-lite"/>
    </source>
</evidence>
<feature type="chain" id="PRO_5031408947" evidence="2">
    <location>
        <begin position="23"/>
        <end position="126"/>
    </location>
</feature>
<evidence type="ECO:0000259" key="3">
    <source>
        <dbReference type="PROSITE" id="PS50914"/>
    </source>
</evidence>
<feature type="signal peptide" evidence="2">
    <location>
        <begin position="1"/>
        <end position="22"/>
    </location>
</feature>
<dbReference type="InterPro" id="IPR007055">
    <property type="entry name" value="BON_dom"/>
</dbReference>
<reference evidence="4 5" key="1">
    <citation type="submission" date="2019-12" db="EMBL/GenBank/DDBJ databases">
        <title>Paraburkholderia acidiphila 7Q-K02 sp. nov and Paraburkholderia acidisoli DHF22 sp. nov., two strains isolated from forest soil.</title>
        <authorList>
            <person name="Gao Z."/>
            <person name="Qiu L."/>
        </authorList>
    </citation>
    <scope>NUCLEOTIDE SEQUENCE [LARGE SCALE GENOMIC DNA]</scope>
    <source>
        <strain evidence="4 5">DHF22</strain>
    </source>
</reference>
<dbReference type="EMBL" id="CP046914">
    <property type="protein sequence ID" value="QGZ63090.1"/>
    <property type="molecule type" value="Genomic_DNA"/>
</dbReference>
<keyword evidence="5" id="KW-1185">Reference proteome</keyword>
<feature type="domain" description="BON" evidence="3">
    <location>
        <begin position="53"/>
        <end position="123"/>
    </location>
</feature>
<proteinExistence type="predicted"/>
<keyword evidence="2" id="KW-0732">Signal</keyword>
<name>A0A7Z2GJS0_9BURK</name>
<evidence type="ECO:0000256" key="2">
    <source>
        <dbReference type="SAM" id="SignalP"/>
    </source>
</evidence>
<accession>A0A7Z2GJS0</accession>
<gene>
    <name evidence="4" type="ORF">FAZ98_14795</name>
</gene>